<dbReference type="NCBIfam" id="TIGR00199">
    <property type="entry name" value="PncC_domain"/>
    <property type="match status" value="1"/>
</dbReference>
<dbReference type="Pfam" id="PF02464">
    <property type="entry name" value="CinA"/>
    <property type="match status" value="1"/>
</dbReference>
<dbReference type="PANTHER" id="PTHR13939:SF0">
    <property type="entry name" value="NMN AMIDOHYDROLASE-LIKE PROTEIN YFAY"/>
    <property type="match status" value="1"/>
</dbReference>
<sequence>MKAYIIIIGDEILSGRTLDTNSNFIASELDKIGISTFKIVTIPDQVFQIKNQIKDAFASEANFIFTTGGLGPTKDDKTKQVITDFLNDTLVLHRPSLDYIKQIYYKNNRVMNPLTYNQAMVPSKSEVIINKYGTAPILWTLKDSKLLINLPGVPYETCGMLKEVIIPKIKNDFQLDYIIRESAIVIDIPESELAIKLENWENNLPEFISLAYLPSGSKIELRLTAIGKNKIYLQNSIQNEINKLNSLLGKNLIISQTTRIEEIIGNFLIKNNLTISVAESLTGGSISKKITSISGSSRYYKGGVTAYSKEAKKNVLMIKEEILKENNIVSETIAKEMAIHCSSLFNSDISISTTGVAGPNSDEFNNPVGLAFVGIYYKGDIVIKKYLFPNLTREEMIARITYKSLESLYFKFIDEENS</sequence>
<feature type="domain" description="MoaB/Mog" evidence="2">
    <location>
        <begin position="4"/>
        <end position="172"/>
    </location>
</feature>
<dbReference type="PIRSF" id="PIRSF006728">
    <property type="entry name" value="CinA"/>
    <property type="match status" value="1"/>
</dbReference>
<dbReference type="Pfam" id="PF18146">
    <property type="entry name" value="CinA_KH"/>
    <property type="match status" value="1"/>
</dbReference>
<dbReference type="OrthoDB" id="9801454at2"/>
<evidence type="ECO:0000259" key="2">
    <source>
        <dbReference type="SMART" id="SM00852"/>
    </source>
</evidence>
<dbReference type="InterPro" id="IPR050101">
    <property type="entry name" value="CinA"/>
</dbReference>
<evidence type="ECO:0000256" key="1">
    <source>
        <dbReference type="HAMAP-Rule" id="MF_00226"/>
    </source>
</evidence>
<dbReference type="SUPFAM" id="SSF53218">
    <property type="entry name" value="Molybdenum cofactor biosynthesis proteins"/>
    <property type="match status" value="1"/>
</dbReference>
<dbReference type="PANTHER" id="PTHR13939">
    <property type="entry name" value="NICOTINAMIDE-NUCLEOTIDE AMIDOHYDROLASE PNCC"/>
    <property type="match status" value="1"/>
</dbReference>
<dbReference type="InterPro" id="IPR001453">
    <property type="entry name" value="MoaB/Mog_dom"/>
</dbReference>
<gene>
    <name evidence="3" type="ORF">C4S77_12350</name>
</gene>
<evidence type="ECO:0000313" key="3">
    <source>
        <dbReference type="EMBL" id="PQL90658.1"/>
    </source>
</evidence>
<dbReference type="InterPro" id="IPR008136">
    <property type="entry name" value="CinA_C"/>
</dbReference>
<dbReference type="AlphaFoldDB" id="A0A2S8A7W8"/>
<keyword evidence="4" id="KW-1185">Reference proteome</keyword>
<dbReference type="InterPro" id="IPR041424">
    <property type="entry name" value="CinA_KH"/>
</dbReference>
<dbReference type="HAMAP" id="MF_00226_B">
    <property type="entry name" value="CinA_B"/>
    <property type="match status" value="1"/>
</dbReference>
<dbReference type="RefSeq" id="WP_105247796.1">
    <property type="nucleotide sequence ID" value="NZ_PSZM01000046.1"/>
</dbReference>
<dbReference type="InterPro" id="IPR036425">
    <property type="entry name" value="MoaB/Mog-like_dom_sf"/>
</dbReference>
<dbReference type="InterPro" id="IPR036653">
    <property type="entry name" value="CinA-like_C"/>
</dbReference>
<dbReference type="SUPFAM" id="SSF142433">
    <property type="entry name" value="CinA-like"/>
    <property type="match status" value="1"/>
</dbReference>
<organism evidence="3 4">
    <name type="scientific">Apibacter adventoris</name>
    <dbReference type="NCBI Taxonomy" id="1679466"/>
    <lineage>
        <taxon>Bacteria</taxon>
        <taxon>Pseudomonadati</taxon>
        <taxon>Bacteroidota</taxon>
        <taxon>Flavobacteriia</taxon>
        <taxon>Flavobacteriales</taxon>
        <taxon>Weeksellaceae</taxon>
        <taxon>Apibacter</taxon>
    </lineage>
</organism>
<reference evidence="3 4" key="1">
    <citation type="submission" date="2018-02" db="EMBL/GenBank/DDBJ databases">
        <title>Genome sequences of Apibacter spp., gut symbionts of Asian honey bees.</title>
        <authorList>
            <person name="Kwong W.K."/>
            <person name="Steele M.I."/>
            <person name="Moran N.A."/>
        </authorList>
    </citation>
    <scope>NUCLEOTIDE SEQUENCE [LARGE SCALE GENOMIC DNA]</scope>
    <source>
        <strain evidence="4">wkB301</strain>
    </source>
</reference>
<dbReference type="Gene3D" id="3.40.980.10">
    <property type="entry name" value="MoaB/Mog-like domain"/>
    <property type="match status" value="1"/>
</dbReference>
<dbReference type="EMBL" id="PSZM01000046">
    <property type="protein sequence ID" value="PQL90658.1"/>
    <property type="molecule type" value="Genomic_DNA"/>
</dbReference>
<proteinExistence type="inferred from homology"/>
<accession>A0A2S8A7W8</accession>
<dbReference type="SMART" id="SM00852">
    <property type="entry name" value="MoCF_biosynth"/>
    <property type="match status" value="1"/>
</dbReference>
<dbReference type="Proteomes" id="UP000238042">
    <property type="component" value="Unassembled WGS sequence"/>
</dbReference>
<comment type="caution">
    <text evidence="3">The sequence shown here is derived from an EMBL/GenBank/DDBJ whole genome shotgun (WGS) entry which is preliminary data.</text>
</comment>
<protein>
    <recommendedName>
        <fullName evidence="1">CinA-like protein</fullName>
    </recommendedName>
</protein>
<dbReference type="CDD" id="cd00885">
    <property type="entry name" value="cinA"/>
    <property type="match status" value="1"/>
</dbReference>
<comment type="similarity">
    <text evidence="1">Belongs to the CinA family.</text>
</comment>
<dbReference type="InterPro" id="IPR008135">
    <property type="entry name" value="Competence-induced_CinA"/>
</dbReference>
<dbReference type="Gene3D" id="3.90.950.20">
    <property type="entry name" value="CinA-like"/>
    <property type="match status" value="1"/>
</dbReference>
<name>A0A2S8A7W8_9FLAO</name>
<dbReference type="Pfam" id="PF00994">
    <property type="entry name" value="MoCF_biosynth"/>
    <property type="match status" value="1"/>
</dbReference>
<evidence type="ECO:0000313" key="4">
    <source>
        <dbReference type="Proteomes" id="UP000238042"/>
    </source>
</evidence>